<dbReference type="Pfam" id="PF25000">
    <property type="entry name" value="DUF7779"/>
    <property type="match status" value="1"/>
</dbReference>
<dbReference type="CDD" id="cd00093">
    <property type="entry name" value="HTH_XRE"/>
    <property type="match status" value="1"/>
</dbReference>
<evidence type="ECO:0000313" key="5">
    <source>
        <dbReference type="EMBL" id="GHO45777.1"/>
    </source>
</evidence>
<dbReference type="PROSITE" id="PS50943">
    <property type="entry name" value="HTH_CROC1"/>
    <property type="match status" value="1"/>
</dbReference>
<name>A0A8J3MRA7_9CHLR</name>
<reference evidence="5" key="1">
    <citation type="submission" date="2020-10" db="EMBL/GenBank/DDBJ databases">
        <title>Taxonomic study of unclassified bacteria belonging to the class Ktedonobacteria.</title>
        <authorList>
            <person name="Yabe S."/>
            <person name="Wang C.M."/>
            <person name="Zheng Y."/>
            <person name="Sakai Y."/>
            <person name="Cavaletti L."/>
            <person name="Monciardini P."/>
            <person name="Donadio S."/>
        </authorList>
    </citation>
    <scope>NUCLEOTIDE SEQUENCE</scope>
    <source>
        <strain evidence="5">SOSP1-1</strain>
    </source>
</reference>
<dbReference type="SUPFAM" id="SSF47413">
    <property type="entry name" value="lambda repressor-like DNA-binding domains"/>
    <property type="match status" value="1"/>
</dbReference>
<dbReference type="Gene3D" id="1.25.40.10">
    <property type="entry name" value="Tetratricopeptide repeat domain"/>
    <property type="match status" value="3"/>
</dbReference>
<protein>
    <submittedName>
        <fullName evidence="5">Tetratricopeptide repeat protein</fullName>
    </submittedName>
</protein>
<dbReference type="EMBL" id="BNJF01000002">
    <property type="protein sequence ID" value="GHO45777.1"/>
    <property type="molecule type" value="Genomic_DNA"/>
</dbReference>
<dbReference type="RefSeq" id="WP_220195204.1">
    <property type="nucleotide sequence ID" value="NZ_BNJF01000002.1"/>
</dbReference>
<dbReference type="AlphaFoldDB" id="A0A8J3MRA7"/>
<dbReference type="SUPFAM" id="SSF52540">
    <property type="entry name" value="P-loop containing nucleoside triphosphate hydrolases"/>
    <property type="match status" value="1"/>
</dbReference>
<evidence type="ECO:0000313" key="6">
    <source>
        <dbReference type="Proteomes" id="UP000612362"/>
    </source>
</evidence>
<dbReference type="Pfam" id="PF13374">
    <property type="entry name" value="TPR_10"/>
    <property type="match status" value="1"/>
</dbReference>
<dbReference type="PANTHER" id="PTHR45641:SF19">
    <property type="entry name" value="NEPHROCYSTIN-3"/>
    <property type="match status" value="1"/>
</dbReference>
<organism evidence="5 6">
    <name type="scientific">Ktedonospora formicarum</name>
    <dbReference type="NCBI Taxonomy" id="2778364"/>
    <lineage>
        <taxon>Bacteria</taxon>
        <taxon>Bacillati</taxon>
        <taxon>Chloroflexota</taxon>
        <taxon>Ktedonobacteria</taxon>
        <taxon>Ktedonobacterales</taxon>
        <taxon>Ktedonobacteraceae</taxon>
        <taxon>Ktedonospora</taxon>
    </lineage>
</organism>
<dbReference type="InterPro" id="IPR027417">
    <property type="entry name" value="P-loop_NTPase"/>
</dbReference>
<dbReference type="Pfam" id="PF13424">
    <property type="entry name" value="TPR_12"/>
    <property type="match status" value="4"/>
</dbReference>
<dbReference type="PRINTS" id="PR00364">
    <property type="entry name" value="DISEASERSIST"/>
</dbReference>
<dbReference type="InterPro" id="IPR002182">
    <property type="entry name" value="NB-ARC"/>
</dbReference>
<feature type="repeat" description="TPR" evidence="3">
    <location>
        <begin position="835"/>
        <end position="868"/>
    </location>
</feature>
<feature type="repeat" description="TPR" evidence="3">
    <location>
        <begin position="793"/>
        <end position="826"/>
    </location>
</feature>
<sequence length="931" mass="105067">MKKNAPSGANLLLRAERLRHGWSQQELADRVNVTVVTINRWERGVTAPSPFFRLQLCALYGKSATELGLLPEETTPLVEKREPSITPGLIDHPQPPRQLRHLPYRRNPFFTGREKLLTSIHTRIHALPIQVYALCGLGGIGKTQTALEYAYRYHSDYQTILWLQAETSLVLARSCLTFANRLGISLPDDAVGDAVRDRIHDWLEEHEHWLLILDNVEETSIVEPLLPAVLTGSVLLTTRAQASGTLAQHMNLTPMTEEESTLLLLRRAKYLLPPANLNNLSPQSVNEARSISQLLGGLPLALDQAGAYIEETGCSLADYLERYQRHRKALLNRRGSNHMEHPDSIAGTISLCMERLVQQNPAAVELLRCCAFLDHEHITEDLLTVLAPELGETLTHLLDDPLVFDDAIAHLRALSLLQRRAATHSLVMHTLVQEMLRDALDDEECRLWSQRIVRGLNRVFVEVPGIDSLRQNEQLLPQVLFSLRYLEQQRLAFPEAGKLFSKAAYYLTLRGHYVEAERFVQKAFALSQQLPTIQYRQESKASLYNCLGLIYEARGAYQQAEQAYYKSLKLLERLPHSMHPTLSDTLINMGRLALQRGDFTHAGCFLDHALERQQHHLGSNHPQLVPLLNLFANLYYQKGLFQRAETMLLRSVAICREHLGDTHPHTIESLSSLATMYKVEGKIKQAARLYQETIASISTDRESLEYYTVPALRGLGLVYGLQGHYTQAETLLKQAKAICQQILGSIHPETAESWRTLGVICRLKGNYGEAEEIFRQACTVFRKALGAGHPEVATTLSMLGTIYGLQGEYARALEAHQQASEIYRRALGESHPQYAENLTALGIIFGLQKQYQRAEELLHQALRIQESILGEAHPALANTLHSLAAFYGEQGQCEQAQQIVQRALSIRERVWPSDHIEVLASRELFNKLHHS</sequence>
<keyword evidence="1" id="KW-0677">Repeat</keyword>
<proteinExistence type="predicted"/>
<feature type="repeat" description="TPR" evidence="3">
    <location>
        <begin position="541"/>
        <end position="574"/>
    </location>
</feature>
<dbReference type="Gene3D" id="3.40.50.300">
    <property type="entry name" value="P-loop containing nucleotide triphosphate hydrolases"/>
    <property type="match status" value="1"/>
</dbReference>
<dbReference type="PROSITE" id="PS50005">
    <property type="entry name" value="TPR"/>
    <property type="match status" value="3"/>
</dbReference>
<evidence type="ECO:0000259" key="4">
    <source>
        <dbReference type="PROSITE" id="PS50943"/>
    </source>
</evidence>
<dbReference type="Pfam" id="PF01381">
    <property type="entry name" value="HTH_3"/>
    <property type="match status" value="1"/>
</dbReference>
<accession>A0A8J3MRA7</accession>
<dbReference type="InterPro" id="IPR056681">
    <property type="entry name" value="DUF7779"/>
</dbReference>
<dbReference type="InterPro" id="IPR001387">
    <property type="entry name" value="Cro/C1-type_HTH"/>
</dbReference>
<dbReference type="Pfam" id="PF00931">
    <property type="entry name" value="NB-ARC"/>
    <property type="match status" value="1"/>
</dbReference>
<keyword evidence="6" id="KW-1185">Reference proteome</keyword>
<dbReference type="SUPFAM" id="SSF48452">
    <property type="entry name" value="TPR-like"/>
    <property type="match status" value="3"/>
</dbReference>
<dbReference type="SMART" id="SM00530">
    <property type="entry name" value="HTH_XRE"/>
    <property type="match status" value="1"/>
</dbReference>
<evidence type="ECO:0000256" key="3">
    <source>
        <dbReference type="PROSITE-ProRule" id="PRU00339"/>
    </source>
</evidence>
<dbReference type="GO" id="GO:0043531">
    <property type="term" value="F:ADP binding"/>
    <property type="evidence" value="ECO:0007669"/>
    <property type="project" value="InterPro"/>
</dbReference>
<comment type="caution">
    <text evidence="5">The sequence shown here is derived from an EMBL/GenBank/DDBJ whole genome shotgun (WGS) entry which is preliminary data.</text>
</comment>
<gene>
    <name evidence="5" type="ORF">KSX_39400</name>
</gene>
<feature type="domain" description="HTH cro/C1-type" evidence="4">
    <location>
        <begin position="13"/>
        <end position="67"/>
    </location>
</feature>
<dbReference type="Proteomes" id="UP000612362">
    <property type="component" value="Unassembled WGS sequence"/>
</dbReference>
<evidence type="ECO:0000256" key="2">
    <source>
        <dbReference type="ARBA" id="ARBA00022803"/>
    </source>
</evidence>
<dbReference type="InterPro" id="IPR010982">
    <property type="entry name" value="Lambda_DNA-bd_dom_sf"/>
</dbReference>
<dbReference type="InterPro" id="IPR019734">
    <property type="entry name" value="TPR_rpt"/>
</dbReference>
<dbReference type="InterPro" id="IPR011990">
    <property type="entry name" value="TPR-like_helical_dom_sf"/>
</dbReference>
<dbReference type="Gene3D" id="1.10.260.40">
    <property type="entry name" value="lambda repressor-like DNA-binding domains"/>
    <property type="match status" value="1"/>
</dbReference>
<evidence type="ECO:0000256" key="1">
    <source>
        <dbReference type="ARBA" id="ARBA00022737"/>
    </source>
</evidence>
<keyword evidence="2 3" id="KW-0802">TPR repeat</keyword>
<dbReference type="GO" id="GO:0003677">
    <property type="term" value="F:DNA binding"/>
    <property type="evidence" value="ECO:0007669"/>
    <property type="project" value="InterPro"/>
</dbReference>
<dbReference type="PANTHER" id="PTHR45641">
    <property type="entry name" value="TETRATRICOPEPTIDE REPEAT PROTEIN (AFU_ORTHOLOGUE AFUA_6G03870)"/>
    <property type="match status" value="1"/>
</dbReference>
<dbReference type="SMART" id="SM00028">
    <property type="entry name" value="TPR"/>
    <property type="match status" value="10"/>
</dbReference>